<sequence>MISKDTYFTLYIKNNFYFFYNIICALEICS</sequence>
<evidence type="ECO:0000313" key="2">
    <source>
        <dbReference type="WBParaSite" id="Smp_325790.1"/>
    </source>
</evidence>
<reference evidence="2" key="2">
    <citation type="submission" date="2019-11" db="UniProtKB">
        <authorList>
            <consortium name="WormBaseParasite"/>
        </authorList>
    </citation>
    <scope>IDENTIFICATION</scope>
    <source>
        <strain evidence="2">Puerto Rican</strain>
    </source>
</reference>
<protein>
    <submittedName>
        <fullName evidence="2">Uncharacterized protein</fullName>
    </submittedName>
</protein>
<dbReference type="Proteomes" id="UP000008854">
    <property type="component" value="Unassembled WGS sequence"/>
</dbReference>
<accession>A0A5K4F818</accession>
<reference evidence="1" key="1">
    <citation type="journal article" date="2012" name="PLoS Negl. Trop. Dis.">
        <title>A systematically improved high quality genome and transcriptome of the human blood fluke Schistosoma mansoni.</title>
        <authorList>
            <person name="Protasio A.V."/>
            <person name="Tsai I.J."/>
            <person name="Babbage A."/>
            <person name="Nichol S."/>
            <person name="Hunt M."/>
            <person name="Aslett M.A."/>
            <person name="De Silva N."/>
            <person name="Velarde G.S."/>
            <person name="Anderson T.J."/>
            <person name="Clark R.C."/>
            <person name="Davidson C."/>
            <person name="Dillon G.P."/>
            <person name="Holroyd N.E."/>
            <person name="LoVerde P.T."/>
            <person name="Lloyd C."/>
            <person name="McQuillan J."/>
            <person name="Oliveira G."/>
            <person name="Otto T.D."/>
            <person name="Parker-Manuel S.J."/>
            <person name="Quail M.A."/>
            <person name="Wilson R.A."/>
            <person name="Zerlotini A."/>
            <person name="Dunne D.W."/>
            <person name="Berriman M."/>
        </authorList>
    </citation>
    <scope>NUCLEOTIDE SEQUENCE [LARGE SCALE GENOMIC DNA]</scope>
    <source>
        <strain evidence="1">Puerto Rican</strain>
    </source>
</reference>
<dbReference type="InParanoid" id="A0A5K4F818"/>
<name>A0A5K4F818_SCHMA</name>
<dbReference type="AlphaFoldDB" id="A0A5K4F818"/>
<keyword evidence="1" id="KW-1185">Reference proteome</keyword>
<evidence type="ECO:0000313" key="1">
    <source>
        <dbReference type="Proteomes" id="UP000008854"/>
    </source>
</evidence>
<organism evidence="1 2">
    <name type="scientific">Schistosoma mansoni</name>
    <name type="common">Blood fluke</name>
    <dbReference type="NCBI Taxonomy" id="6183"/>
    <lineage>
        <taxon>Eukaryota</taxon>
        <taxon>Metazoa</taxon>
        <taxon>Spiralia</taxon>
        <taxon>Lophotrochozoa</taxon>
        <taxon>Platyhelminthes</taxon>
        <taxon>Trematoda</taxon>
        <taxon>Digenea</taxon>
        <taxon>Strigeidida</taxon>
        <taxon>Schistosomatoidea</taxon>
        <taxon>Schistosomatidae</taxon>
        <taxon>Schistosoma</taxon>
    </lineage>
</organism>
<proteinExistence type="predicted"/>
<dbReference type="WBParaSite" id="Smp_325790.1">
    <property type="protein sequence ID" value="Smp_325790.1"/>
    <property type="gene ID" value="Smp_325790"/>
</dbReference>